<evidence type="ECO:0000256" key="1">
    <source>
        <dbReference type="SAM" id="MobiDB-lite"/>
    </source>
</evidence>
<reference evidence="2" key="2">
    <citation type="journal article" date="2024" name="Plant">
        <title>Genomic evolution and insights into agronomic trait innovations of Sesamum species.</title>
        <authorList>
            <person name="Miao H."/>
            <person name="Wang L."/>
            <person name="Qu L."/>
            <person name="Liu H."/>
            <person name="Sun Y."/>
            <person name="Le M."/>
            <person name="Wang Q."/>
            <person name="Wei S."/>
            <person name="Zheng Y."/>
            <person name="Lin W."/>
            <person name="Duan Y."/>
            <person name="Cao H."/>
            <person name="Xiong S."/>
            <person name="Wang X."/>
            <person name="Wei L."/>
            <person name="Li C."/>
            <person name="Ma Q."/>
            <person name="Ju M."/>
            <person name="Zhao R."/>
            <person name="Li G."/>
            <person name="Mu C."/>
            <person name="Tian Q."/>
            <person name="Mei H."/>
            <person name="Zhang T."/>
            <person name="Gao T."/>
            <person name="Zhang H."/>
        </authorList>
    </citation>
    <scope>NUCLEOTIDE SEQUENCE</scope>
    <source>
        <strain evidence="2">KEN1</strain>
    </source>
</reference>
<accession>A0AAW2SGH1</accession>
<feature type="region of interest" description="Disordered" evidence="1">
    <location>
        <begin position="50"/>
        <end position="86"/>
    </location>
</feature>
<reference evidence="2" key="1">
    <citation type="submission" date="2020-06" db="EMBL/GenBank/DDBJ databases">
        <authorList>
            <person name="Li T."/>
            <person name="Hu X."/>
            <person name="Zhang T."/>
            <person name="Song X."/>
            <person name="Zhang H."/>
            <person name="Dai N."/>
            <person name="Sheng W."/>
            <person name="Hou X."/>
            <person name="Wei L."/>
        </authorList>
    </citation>
    <scope>NUCLEOTIDE SEQUENCE</scope>
    <source>
        <strain evidence="2">KEN1</strain>
        <tissue evidence="2">Leaf</tissue>
    </source>
</reference>
<name>A0AAW2SGH1_9LAMI</name>
<organism evidence="2">
    <name type="scientific">Sesamum latifolium</name>
    <dbReference type="NCBI Taxonomy" id="2727402"/>
    <lineage>
        <taxon>Eukaryota</taxon>
        <taxon>Viridiplantae</taxon>
        <taxon>Streptophyta</taxon>
        <taxon>Embryophyta</taxon>
        <taxon>Tracheophyta</taxon>
        <taxon>Spermatophyta</taxon>
        <taxon>Magnoliopsida</taxon>
        <taxon>eudicotyledons</taxon>
        <taxon>Gunneridae</taxon>
        <taxon>Pentapetalae</taxon>
        <taxon>asterids</taxon>
        <taxon>lamiids</taxon>
        <taxon>Lamiales</taxon>
        <taxon>Pedaliaceae</taxon>
        <taxon>Sesamum</taxon>
    </lineage>
</organism>
<evidence type="ECO:0000313" key="2">
    <source>
        <dbReference type="EMBL" id="KAL0391529.1"/>
    </source>
</evidence>
<dbReference type="EMBL" id="JACGWN010000018">
    <property type="protein sequence ID" value="KAL0391529.1"/>
    <property type="molecule type" value="Genomic_DNA"/>
</dbReference>
<dbReference type="AlphaFoldDB" id="A0AAW2SGH1"/>
<sequence length="86" mass="9213">MPHVIILAHMISGKSTVSNGGSIESSPGRDPTLIKGTRIFSRVQVRVAIRPRSRRHGSSAGGRSRSCVRPGTRGHGSYDGSRVFSE</sequence>
<gene>
    <name evidence="2" type="ORF">Slati_4538000</name>
</gene>
<comment type="caution">
    <text evidence="2">The sequence shown here is derived from an EMBL/GenBank/DDBJ whole genome shotgun (WGS) entry which is preliminary data.</text>
</comment>
<protein>
    <submittedName>
        <fullName evidence="2">Uncharacterized protein</fullName>
    </submittedName>
</protein>
<proteinExistence type="predicted"/>